<sequence>MMQLLTIFILAQAACASTILQLNGTTYFSHDVPAGRIDVSYFSCPKTLHVQPATYLDKTPSSVDELETRITELLEGDDVLSRSFVSTLILPPGTTIPKTVKSHLRSTGTRVEVLTSKRHLPPGPYFLRPSGSLSMVYRLYVDYNMAFTQGVIQDRDGYIPSVAAAEESINAGISIPVPSRHYFKPSPERPLSGLRLGVKDLFDLKGIKTGAGSRSYFELYPPANKTAASLQTLIDLGAVVVGKLKTTQFANGEVPTANFVDQLAPFNPRADGYQRPGASSCGSGAAMASYEWLDLATGTDTSGSIRIPSNLNGLFGMRVTHGSLPLDGIVPYVPQYDTPGLIARDAKLLRMVYSAWFQTRANQTFPNRVFLPKEFWPSINDSYMPIFDNFINQLAMVLDAKVETISTNSSFIEHTGHKEGLLAFASKFAPALEASQWKNLGQRFVSDYQDRFRRAPFINPVPRAGFAAATSVTQQAYDEANHLLGVYREWFRSQIVPSCDTIVVYPFGSGLETYRDESLNALEGDESLYQPVLQASGAGVPDYTVQIGVRKFNSTVSQREEEMPVNVGILSGAGCDQMLLNLVVKLGEEINGFKTSVKTGRTMW</sequence>
<dbReference type="Proteomes" id="UP001148629">
    <property type="component" value="Unassembled WGS sequence"/>
</dbReference>
<organism evidence="1 2">
    <name type="scientific">Fusarium decemcellulare</name>
    <dbReference type="NCBI Taxonomy" id="57161"/>
    <lineage>
        <taxon>Eukaryota</taxon>
        <taxon>Fungi</taxon>
        <taxon>Dikarya</taxon>
        <taxon>Ascomycota</taxon>
        <taxon>Pezizomycotina</taxon>
        <taxon>Sordariomycetes</taxon>
        <taxon>Hypocreomycetidae</taxon>
        <taxon>Hypocreales</taxon>
        <taxon>Nectriaceae</taxon>
        <taxon>Fusarium</taxon>
        <taxon>Fusarium decemcellulare species complex</taxon>
    </lineage>
</organism>
<reference evidence="1" key="1">
    <citation type="submission" date="2022-08" db="EMBL/GenBank/DDBJ databases">
        <title>Genome Sequence of Fusarium decemcellulare.</title>
        <authorList>
            <person name="Buettner E."/>
        </authorList>
    </citation>
    <scope>NUCLEOTIDE SEQUENCE</scope>
    <source>
        <strain evidence="1">Babe19</strain>
    </source>
</reference>
<name>A0ACC1T0Y9_9HYPO</name>
<accession>A0ACC1T0Y9</accession>
<gene>
    <name evidence="1" type="ORF">NM208_g119</name>
</gene>
<evidence type="ECO:0000313" key="2">
    <source>
        <dbReference type="Proteomes" id="UP001148629"/>
    </source>
</evidence>
<protein>
    <submittedName>
        <fullName evidence="1">Uncharacterized protein</fullName>
    </submittedName>
</protein>
<proteinExistence type="predicted"/>
<evidence type="ECO:0000313" key="1">
    <source>
        <dbReference type="EMBL" id="KAJ3550173.1"/>
    </source>
</evidence>
<comment type="caution">
    <text evidence="1">The sequence shown here is derived from an EMBL/GenBank/DDBJ whole genome shotgun (WGS) entry which is preliminary data.</text>
</comment>
<keyword evidence="2" id="KW-1185">Reference proteome</keyword>
<dbReference type="EMBL" id="JANRMS010000006">
    <property type="protein sequence ID" value="KAJ3550173.1"/>
    <property type="molecule type" value="Genomic_DNA"/>
</dbReference>